<dbReference type="RefSeq" id="WP_132859261.1">
    <property type="nucleotide sequence ID" value="NZ_SMGR01000001.1"/>
</dbReference>
<evidence type="ECO:0000313" key="4">
    <source>
        <dbReference type="Proteomes" id="UP000295673"/>
    </source>
</evidence>
<feature type="transmembrane region" description="Helical" evidence="2">
    <location>
        <begin position="42"/>
        <end position="64"/>
    </location>
</feature>
<dbReference type="EMBL" id="SMGR01000001">
    <property type="protein sequence ID" value="TCL09204.1"/>
    <property type="molecule type" value="Genomic_DNA"/>
</dbReference>
<keyword evidence="2" id="KW-1133">Transmembrane helix</keyword>
<evidence type="ECO:0000256" key="2">
    <source>
        <dbReference type="SAM" id="Phobius"/>
    </source>
</evidence>
<organism evidence="3 4">
    <name type="scientific">Shimia isoporae</name>
    <dbReference type="NCBI Taxonomy" id="647720"/>
    <lineage>
        <taxon>Bacteria</taxon>
        <taxon>Pseudomonadati</taxon>
        <taxon>Pseudomonadota</taxon>
        <taxon>Alphaproteobacteria</taxon>
        <taxon>Rhodobacterales</taxon>
        <taxon>Roseobacteraceae</taxon>
    </lineage>
</organism>
<dbReference type="AlphaFoldDB" id="A0A4R1NLQ3"/>
<proteinExistence type="predicted"/>
<protein>
    <submittedName>
        <fullName evidence="3">Uncharacterized protein DUF3971</fullName>
    </submittedName>
</protein>
<dbReference type="Proteomes" id="UP000295673">
    <property type="component" value="Unassembled WGS sequence"/>
</dbReference>
<accession>A0A4R1NLQ3</accession>
<feature type="compositionally biased region" description="Polar residues" evidence="1">
    <location>
        <begin position="9"/>
        <end position="19"/>
    </location>
</feature>
<feature type="region of interest" description="Disordered" evidence="1">
    <location>
        <begin position="1"/>
        <end position="34"/>
    </location>
</feature>
<reference evidence="3 4" key="1">
    <citation type="submission" date="2019-03" db="EMBL/GenBank/DDBJ databases">
        <title>Genomic Encyclopedia of Archaeal and Bacterial Type Strains, Phase II (KMG-II): from individual species to whole genera.</title>
        <authorList>
            <person name="Goeker M."/>
        </authorList>
    </citation>
    <scope>NUCLEOTIDE SEQUENCE [LARGE SCALE GENOMIC DNA]</scope>
    <source>
        <strain evidence="3 4">DSM 26433</strain>
    </source>
</reference>
<keyword evidence="4" id="KW-1185">Reference proteome</keyword>
<keyword evidence="2" id="KW-0812">Transmembrane</keyword>
<dbReference type="OrthoDB" id="7161641at2"/>
<comment type="caution">
    <text evidence="3">The sequence shown here is derived from an EMBL/GenBank/DDBJ whole genome shotgun (WGS) entry which is preliminary data.</text>
</comment>
<evidence type="ECO:0000313" key="3">
    <source>
        <dbReference type="EMBL" id="TCL09204.1"/>
    </source>
</evidence>
<sequence length="1118" mass="119827">MIAYGGQPITDQPEASTLTEESEDMAEETKPRRRGARRARGFGIVLLVAMLVPAAVAAILFAAFSGGPVVFPEWARDRVERTLDQQLSAVDVTLSDVSLVIEENWDPRIRVGGLVMRPKEGGSGIRFEQVDMRLAMEPLIERQIAPRHVRVSGVSLRVLRRNDGTVNVTLGQEGGEGLGGDASIATLGGEIEAFMARPGFRFLTLFEIEDVNVRYEDVLSGRAWNIDGGSIALRRSGDEISISSTMSLLGGRSYATTLQGSLVTYYGSQAVQLSVQFDDAPSEELATQMAALSWLEVLRAPISGAMRAEIDDQGNLGAINATISAVDGFLQPSEDVRPIPFESLRSYLTYNAETRRIGFDELSVKADWIEASVSGHALLEDFVGGFPNALVAQLTLNRFAANPEQLEGGAVALDTSFADFRLRLDPFSLTLGQLVVNQGDMQMYLSGSLDAREKWQFALDGHMNAVRPERVLAIWPEQFKPKLRIWIDENVHQAELNNVNLALRSREDATPDVYADFQFRDAVVKAVKTMPPIEGGRGFAVATDNKFHVGVERGYITPEQGGTVDVSGSSFVVLDTRLKQSPGQADVKAVGSIEAAASLLNRAPLHVFDKANLPVDIAQGRVEAKGRLNFTMKPKLPPEEVAFDVSGKLLLVDSTKLIEGKRLQGDLRLTATNEAVEIFGPGSVGDVPVTASWRSKLGKPGQGGPGESQVVGRMMLNQAALDEFEVDLPPRTVSGDAPADFQVLLKSGSAPSLKMTSDLIGLEVAAQPLGWRKPAATEGELKLEMTLGERPSVDLISLTAPGLTAAGTVSLLENGELGVVDIPDFRVGRWLSGAVRLRGRGKGVMPAVELRSGRFDMRYMPDFGGRGGGQAQGGPITGTLDRVTITESIVVQSTRVSLDTQGGLSGTFEGALGGRAPMFGTLTPHPNGTAVEVTSPNAGSVVQTMGLVAKAEKGDLRLNLTPRGPKGVYDGVLNIANIKIQNLPAFAELLNAVSVVGLLEQLNGPGLLFNEVYSKFKMAPGQIVIGEASAVGASMGVSADGLFYTEQNALDIQGVLSPIYAVNVIGRPISKRGEGLIGFNYQLKGPAKNPEIFVNPLSALTPGFFREIFRRPPPDLSN</sequence>
<keyword evidence="2" id="KW-0472">Membrane</keyword>
<gene>
    <name evidence="3" type="ORF">BXY66_1249</name>
</gene>
<name>A0A4R1NLQ3_9RHOB</name>
<evidence type="ECO:0000256" key="1">
    <source>
        <dbReference type="SAM" id="MobiDB-lite"/>
    </source>
</evidence>